<evidence type="ECO:0000256" key="1">
    <source>
        <dbReference type="SAM" id="SignalP"/>
    </source>
</evidence>
<keyword evidence="3" id="KW-1185">Reference proteome</keyword>
<reference evidence="2" key="1">
    <citation type="journal article" date="2022" name="IScience">
        <title>Evolution of zygomycete secretomes and the origins of terrestrial fungal ecologies.</title>
        <authorList>
            <person name="Chang Y."/>
            <person name="Wang Y."/>
            <person name="Mondo S."/>
            <person name="Ahrendt S."/>
            <person name="Andreopoulos W."/>
            <person name="Barry K."/>
            <person name="Beard J."/>
            <person name="Benny G.L."/>
            <person name="Blankenship S."/>
            <person name="Bonito G."/>
            <person name="Cuomo C."/>
            <person name="Desiro A."/>
            <person name="Gervers K.A."/>
            <person name="Hundley H."/>
            <person name="Kuo A."/>
            <person name="LaButti K."/>
            <person name="Lang B.F."/>
            <person name="Lipzen A."/>
            <person name="O'Donnell K."/>
            <person name="Pangilinan J."/>
            <person name="Reynolds N."/>
            <person name="Sandor L."/>
            <person name="Smith M.E."/>
            <person name="Tsang A."/>
            <person name="Grigoriev I.V."/>
            <person name="Stajich J.E."/>
            <person name="Spatafora J.W."/>
        </authorList>
    </citation>
    <scope>NUCLEOTIDE SEQUENCE</scope>
    <source>
        <strain evidence="2">RSA 2281</strain>
    </source>
</reference>
<protein>
    <submittedName>
        <fullName evidence="2">Uncharacterized protein</fullName>
    </submittedName>
</protein>
<name>A0AAD5K1Q0_9FUNG</name>
<feature type="chain" id="PRO_5042070324" evidence="1">
    <location>
        <begin position="23"/>
        <end position="149"/>
    </location>
</feature>
<comment type="caution">
    <text evidence="2">The sequence shown here is derived from an EMBL/GenBank/DDBJ whole genome shotgun (WGS) entry which is preliminary data.</text>
</comment>
<dbReference type="EMBL" id="JAIXMP010000043">
    <property type="protein sequence ID" value="KAI9247132.1"/>
    <property type="molecule type" value="Genomic_DNA"/>
</dbReference>
<dbReference type="Proteomes" id="UP001209540">
    <property type="component" value="Unassembled WGS sequence"/>
</dbReference>
<dbReference type="AlphaFoldDB" id="A0AAD5K1Q0"/>
<proteinExistence type="predicted"/>
<reference evidence="2" key="2">
    <citation type="submission" date="2023-02" db="EMBL/GenBank/DDBJ databases">
        <authorList>
            <consortium name="DOE Joint Genome Institute"/>
            <person name="Mondo S.J."/>
            <person name="Chang Y."/>
            <person name="Wang Y."/>
            <person name="Ahrendt S."/>
            <person name="Andreopoulos W."/>
            <person name="Barry K."/>
            <person name="Beard J."/>
            <person name="Benny G.L."/>
            <person name="Blankenship S."/>
            <person name="Bonito G."/>
            <person name="Cuomo C."/>
            <person name="Desiro A."/>
            <person name="Gervers K.A."/>
            <person name="Hundley H."/>
            <person name="Kuo A."/>
            <person name="LaButti K."/>
            <person name="Lang B.F."/>
            <person name="Lipzen A."/>
            <person name="O'Donnell K."/>
            <person name="Pangilinan J."/>
            <person name="Reynolds N."/>
            <person name="Sandor L."/>
            <person name="Smith M.W."/>
            <person name="Tsang A."/>
            <person name="Grigoriev I.V."/>
            <person name="Stajich J.E."/>
            <person name="Spatafora J.W."/>
        </authorList>
    </citation>
    <scope>NUCLEOTIDE SEQUENCE</scope>
    <source>
        <strain evidence="2">RSA 2281</strain>
    </source>
</reference>
<evidence type="ECO:0000313" key="2">
    <source>
        <dbReference type="EMBL" id="KAI9247132.1"/>
    </source>
</evidence>
<organism evidence="2 3">
    <name type="scientific">Phascolomyces articulosus</name>
    <dbReference type="NCBI Taxonomy" id="60185"/>
    <lineage>
        <taxon>Eukaryota</taxon>
        <taxon>Fungi</taxon>
        <taxon>Fungi incertae sedis</taxon>
        <taxon>Mucoromycota</taxon>
        <taxon>Mucoromycotina</taxon>
        <taxon>Mucoromycetes</taxon>
        <taxon>Mucorales</taxon>
        <taxon>Lichtheimiaceae</taxon>
        <taxon>Phascolomyces</taxon>
    </lineage>
</organism>
<keyword evidence="1" id="KW-0732">Signal</keyword>
<sequence>MVQLSIKSIIALTAFAAVSVQGYGHVGQKDGCVADQVPRAVCENNLDCCSTEECNGNICDPKSYYGCSATQNAGNICDQQSDCCSQELCTFYSEESETGICELNPAITGCKPGQHSAQECTTSADCCSNESCMKWDGNPTGLCEPKDMW</sequence>
<accession>A0AAD5K1Q0</accession>
<evidence type="ECO:0000313" key="3">
    <source>
        <dbReference type="Proteomes" id="UP001209540"/>
    </source>
</evidence>
<feature type="signal peptide" evidence="1">
    <location>
        <begin position="1"/>
        <end position="22"/>
    </location>
</feature>
<gene>
    <name evidence="2" type="ORF">BDA99DRAFT_526178</name>
</gene>